<keyword evidence="3" id="KW-0325">Glycoprotein</keyword>
<evidence type="ECO:0000313" key="6">
    <source>
        <dbReference type="Proteomes" id="UP001159363"/>
    </source>
</evidence>
<keyword evidence="1" id="KW-0732">Signal</keyword>
<dbReference type="Proteomes" id="UP001159363">
    <property type="component" value="Chromosome 10"/>
</dbReference>
<evidence type="ECO:0000313" key="5">
    <source>
        <dbReference type="EMBL" id="KAJ8872536.1"/>
    </source>
</evidence>
<keyword evidence="6" id="KW-1185">Reference proteome</keyword>
<protein>
    <recommendedName>
        <fullName evidence="4">Kazal-like domain-containing protein</fullName>
    </recommendedName>
</protein>
<dbReference type="EMBL" id="JARBHB010000011">
    <property type="protein sequence ID" value="KAJ8872536.1"/>
    <property type="molecule type" value="Genomic_DNA"/>
</dbReference>
<comment type="caution">
    <text evidence="5">The sequence shown here is derived from an EMBL/GenBank/DDBJ whole genome shotgun (WGS) entry which is preliminary data.</text>
</comment>
<dbReference type="SMART" id="SM00274">
    <property type="entry name" value="FOLN"/>
    <property type="match status" value="1"/>
</dbReference>
<dbReference type="Gene3D" id="3.30.60.30">
    <property type="match status" value="1"/>
</dbReference>
<evidence type="ECO:0000256" key="3">
    <source>
        <dbReference type="ARBA" id="ARBA00023180"/>
    </source>
</evidence>
<dbReference type="InterPro" id="IPR003645">
    <property type="entry name" value="Fol_N"/>
</dbReference>
<dbReference type="InterPro" id="IPR002350">
    <property type="entry name" value="Kazal_dom"/>
</dbReference>
<dbReference type="PROSITE" id="PS51465">
    <property type="entry name" value="KAZAL_2"/>
    <property type="match status" value="1"/>
</dbReference>
<dbReference type="Pfam" id="PF07648">
    <property type="entry name" value="Kazal_2"/>
    <property type="match status" value="1"/>
</dbReference>
<dbReference type="InterPro" id="IPR036058">
    <property type="entry name" value="Kazal_dom_sf"/>
</dbReference>
<dbReference type="SMART" id="SM00280">
    <property type="entry name" value="KAZAL"/>
    <property type="match status" value="1"/>
</dbReference>
<evidence type="ECO:0000259" key="4">
    <source>
        <dbReference type="PROSITE" id="PS51465"/>
    </source>
</evidence>
<name>A0ABQ9GKH3_9NEOP</name>
<dbReference type="PANTHER" id="PTHR13866">
    <property type="entry name" value="SPARC OSTEONECTIN"/>
    <property type="match status" value="1"/>
</dbReference>
<feature type="domain" description="Kazal-like" evidence="4">
    <location>
        <begin position="104"/>
        <end position="154"/>
    </location>
</feature>
<accession>A0ABQ9GKH3</accession>
<organism evidence="5 6">
    <name type="scientific">Dryococelus australis</name>
    <dbReference type="NCBI Taxonomy" id="614101"/>
    <lineage>
        <taxon>Eukaryota</taxon>
        <taxon>Metazoa</taxon>
        <taxon>Ecdysozoa</taxon>
        <taxon>Arthropoda</taxon>
        <taxon>Hexapoda</taxon>
        <taxon>Insecta</taxon>
        <taxon>Pterygota</taxon>
        <taxon>Neoptera</taxon>
        <taxon>Polyneoptera</taxon>
        <taxon>Phasmatodea</taxon>
        <taxon>Verophasmatodea</taxon>
        <taxon>Anareolatae</taxon>
        <taxon>Phasmatidae</taxon>
        <taxon>Eurycanthinae</taxon>
        <taxon>Dryococelus</taxon>
    </lineage>
</organism>
<evidence type="ECO:0000256" key="1">
    <source>
        <dbReference type="ARBA" id="ARBA00022729"/>
    </source>
</evidence>
<dbReference type="PANTHER" id="PTHR13866:SF29">
    <property type="entry name" value="FOLLISTATIN"/>
    <property type="match status" value="1"/>
</dbReference>
<evidence type="ECO:0000256" key="2">
    <source>
        <dbReference type="ARBA" id="ARBA00023157"/>
    </source>
</evidence>
<sequence>MTLTAQLAEVTDSLKYAGLAPISDVSLRRLIECCSTIGRGVPRQHSPRLRDVREGLMLGGTVRPRIAEGVVAGRRVGVAGSCDRIHCQSGKHCLLDQNLTPHCVKCAQRCPTVTTSKTVCGADGTTYQSACHLREAACHKGKAIPVAYKGRCKSKSSLCVAAATMAVAPEEGLFGPTSLIKIDGQAMELFRQLPGKHRK</sequence>
<proteinExistence type="predicted"/>
<gene>
    <name evidence="5" type="ORF">PR048_026142</name>
</gene>
<dbReference type="CDD" id="cd00104">
    <property type="entry name" value="KAZAL_FS"/>
    <property type="match status" value="1"/>
</dbReference>
<dbReference type="SUPFAM" id="SSF100895">
    <property type="entry name" value="Kazal-type serine protease inhibitors"/>
    <property type="match status" value="1"/>
</dbReference>
<keyword evidence="2" id="KW-1015">Disulfide bond</keyword>
<reference evidence="5 6" key="1">
    <citation type="submission" date="2023-02" db="EMBL/GenBank/DDBJ databases">
        <title>LHISI_Scaffold_Assembly.</title>
        <authorList>
            <person name="Stuart O.P."/>
            <person name="Cleave R."/>
            <person name="Magrath M.J.L."/>
            <person name="Mikheyev A.S."/>
        </authorList>
    </citation>
    <scope>NUCLEOTIDE SEQUENCE [LARGE SCALE GENOMIC DNA]</scope>
    <source>
        <strain evidence="5">Daus_M_001</strain>
        <tissue evidence="5">Leg muscle</tissue>
    </source>
</reference>